<dbReference type="InterPro" id="IPR023213">
    <property type="entry name" value="CAT-like_dom_sf"/>
</dbReference>
<evidence type="ECO:0000259" key="4">
    <source>
        <dbReference type="Pfam" id="PF00755"/>
    </source>
</evidence>
<feature type="domain" description="Choline/carnitine acyltransferase" evidence="4">
    <location>
        <begin position="30"/>
        <end position="671"/>
    </location>
</feature>
<dbReference type="Gene3D" id="3.30.559.70">
    <property type="entry name" value="Choline/Carnitine o-acyltransferase, domain 2"/>
    <property type="match status" value="1"/>
</dbReference>
<organism evidence="5 6">
    <name type="scientific">Hohenbuehelia grisea</name>
    <dbReference type="NCBI Taxonomy" id="104357"/>
    <lineage>
        <taxon>Eukaryota</taxon>
        <taxon>Fungi</taxon>
        <taxon>Dikarya</taxon>
        <taxon>Basidiomycota</taxon>
        <taxon>Agaricomycotina</taxon>
        <taxon>Agaricomycetes</taxon>
        <taxon>Agaricomycetidae</taxon>
        <taxon>Agaricales</taxon>
        <taxon>Pleurotineae</taxon>
        <taxon>Pleurotaceae</taxon>
        <taxon>Hohenbuehelia</taxon>
    </lineage>
</organism>
<dbReference type="Pfam" id="PF00755">
    <property type="entry name" value="Carn_acyltransf"/>
    <property type="match status" value="1"/>
</dbReference>
<keyword evidence="6" id="KW-1185">Reference proteome</keyword>
<evidence type="ECO:0000313" key="5">
    <source>
        <dbReference type="EMBL" id="KAL0955000.1"/>
    </source>
</evidence>
<dbReference type="Proteomes" id="UP001556367">
    <property type="component" value="Unassembled WGS sequence"/>
</dbReference>
<dbReference type="InterPro" id="IPR042231">
    <property type="entry name" value="Cho/carn_acyl_trans_2"/>
</dbReference>
<evidence type="ECO:0000256" key="1">
    <source>
        <dbReference type="ARBA" id="ARBA00005232"/>
    </source>
</evidence>
<evidence type="ECO:0000256" key="2">
    <source>
        <dbReference type="ARBA" id="ARBA00022679"/>
    </source>
</evidence>
<dbReference type="Gene3D" id="3.30.559.10">
    <property type="entry name" value="Chloramphenicol acetyltransferase-like domain"/>
    <property type="match status" value="1"/>
</dbReference>
<sequence>MRILPVRVIPNTLHQMRYKSTAAPNGLPRLPVPNLRKTLDRYLTSIKPFLLEDAARGGQSFDEAYALRAQWADEFEQGIGSNCQEQLIDLDNRSPFNWLDDNIWLNKAYHEWREPLVVNSNWWLVFCHDDMIPESARQITQESLGAGAYTPWQIRRASWMAYRTLRYKETLAEPESEDLTRTGIWLRENVARMFNIARVPRPNCDELSTPPKSDTLASRSILVMASNWFYLVPVYEVEPQPVPETVPTEDSSKPRLTRISARQLERRIAAVVRDVQSRKSLGEIAVPVGILSADHRDTWAKNLEHLLSLTGHNQNVHTALQGTLFALSLDDTIHAIPPEHSSQRSAAQIELDSHVHSIRSTPSNIANRFFDKPYTIIVDPATRAGAIGEHSPVDALVPSIVGESSVVAGVDARKLDSIEYLEASLYGPPAEANRLHENSGGLRLDWKTDKYIQQECIAAAARATDILNNSDDSVLWFQEYGTDWMKNTAGLSPDAYIQQALQLAWYKTRGEFTATYETVLTRMFAHGRTETIRTLSTESRDFVLAMCNSQVDNPNRLLLLRRAVQKHVSLTREGATGRGIDRHILGLRTMLPSSEKPSLFSDELFERSQRWKLSTSGLSAGYLFRGTGFGSAYEDGYGINYLAAPDMIKFGIECKHSSPLTSTSRFQKALVDSLSEMHALAADHETPVMRSLL</sequence>
<evidence type="ECO:0000313" key="6">
    <source>
        <dbReference type="Proteomes" id="UP001556367"/>
    </source>
</evidence>
<comment type="caution">
    <text evidence="5">The sequence shown here is derived from an EMBL/GenBank/DDBJ whole genome shotgun (WGS) entry which is preliminary data.</text>
</comment>
<dbReference type="InterPro" id="IPR000542">
    <property type="entry name" value="Carn_acyl_trans"/>
</dbReference>
<dbReference type="EMBL" id="JASNQZ010000007">
    <property type="protein sequence ID" value="KAL0955000.1"/>
    <property type="molecule type" value="Genomic_DNA"/>
</dbReference>
<name>A0ABR3JIN5_9AGAR</name>
<keyword evidence="2" id="KW-0808">Transferase</keyword>
<dbReference type="PANTHER" id="PTHR22589:SF107">
    <property type="entry name" value="CHOLINE_CARNITINE ACYLTRANSFERASE DOMAIN-CONTAINING PROTEIN"/>
    <property type="match status" value="1"/>
</dbReference>
<comment type="similarity">
    <text evidence="1">Belongs to the carnitine/choline acetyltransferase family.</text>
</comment>
<protein>
    <recommendedName>
        <fullName evidence="4">Choline/carnitine acyltransferase domain-containing protein</fullName>
    </recommendedName>
</protein>
<reference evidence="6" key="1">
    <citation type="submission" date="2024-06" db="EMBL/GenBank/DDBJ databases">
        <title>Multi-omics analyses provide insights into the biosynthesis of the anticancer antibiotic pleurotin in Hohenbuehelia grisea.</title>
        <authorList>
            <person name="Weaver J.A."/>
            <person name="Alberti F."/>
        </authorList>
    </citation>
    <scope>NUCLEOTIDE SEQUENCE [LARGE SCALE GENOMIC DNA]</scope>
    <source>
        <strain evidence="6">T-177</strain>
    </source>
</reference>
<proteinExistence type="inferred from homology"/>
<dbReference type="InterPro" id="IPR039551">
    <property type="entry name" value="Cho/carn_acyl_trans"/>
</dbReference>
<dbReference type="SUPFAM" id="SSF52777">
    <property type="entry name" value="CoA-dependent acyltransferases"/>
    <property type="match status" value="2"/>
</dbReference>
<evidence type="ECO:0000256" key="3">
    <source>
        <dbReference type="ARBA" id="ARBA00023315"/>
    </source>
</evidence>
<keyword evidence="3" id="KW-0012">Acyltransferase</keyword>
<dbReference type="PANTHER" id="PTHR22589">
    <property type="entry name" value="CARNITINE O-ACYLTRANSFERASE"/>
    <property type="match status" value="1"/>
</dbReference>
<gene>
    <name evidence="5" type="ORF">HGRIS_003925</name>
</gene>
<accession>A0ABR3JIN5</accession>